<gene>
    <name evidence="2" type="ORF">Vretifemale_10745</name>
</gene>
<comment type="caution">
    <text evidence="2">The sequence shown here is derived from an EMBL/GenBank/DDBJ whole genome shotgun (WGS) entry which is preliminary data.</text>
</comment>
<evidence type="ECO:0000313" key="2">
    <source>
        <dbReference type="EMBL" id="GIL81734.1"/>
    </source>
</evidence>
<keyword evidence="3" id="KW-1185">Reference proteome</keyword>
<accession>A0A8J4FRS2</accession>
<dbReference type="Proteomes" id="UP000747110">
    <property type="component" value="Unassembled WGS sequence"/>
</dbReference>
<sequence length="185" mass="19602">SASCRDCASAASNAPQQQPRLLLPPQPPHIMPQRRPKAAYFTPVFTTTDCMGAEQGCPAGATLETGPSLSRTNSGCVNSGGYGWVAAEACGGTTDNDYSAQQLSSWPSSVPPRVEDASPAYLIMQGANGISVVQPKVVHTNNGDELCHRERGCKAKVTGRMTQALARLLTFGRHVSRASQQNKQC</sequence>
<proteinExistence type="predicted"/>
<organism evidence="2 3">
    <name type="scientific">Volvox reticuliferus</name>
    <dbReference type="NCBI Taxonomy" id="1737510"/>
    <lineage>
        <taxon>Eukaryota</taxon>
        <taxon>Viridiplantae</taxon>
        <taxon>Chlorophyta</taxon>
        <taxon>core chlorophytes</taxon>
        <taxon>Chlorophyceae</taxon>
        <taxon>CS clade</taxon>
        <taxon>Chlamydomonadales</taxon>
        <taxon>Volvocaceae</taxon>
        <taxon>Volvox</taxon>
    </lineage>
</organism>
<name>A0A8J4FRS2_9CHLO</name>
<dbReference type="AlphaFoldDB" id="A0A8J4FRS2"/>
<protein>
    <submittedName>
        <fullName evidence="2">Uncharacterized protein</fullName>
    </submittedName>
</protein>
<evidence type="ECO:0000256" key="1">
    <source>
        <dbReference type="SAM" id="MobiDB-lite"/>
    </source>
</evidence>
<evidence type="ECO:0000313" key="3">
    <source>
        <dbReference type="Proteomes" id="UP000747110"/>
    </source>
</evidence>
<reference evidence="2" key="1">
    <citation type="journal article" date="2021" name="Proc. Natl. Acad. Sci. U.S.A.">
        <title>Three genomes in the algal genus Volvox reveal the fate of a haploid sex-determining region after a transition to homothallism.</title>
        <authorList>
            <person name="Yamamoto K."/>
            <person name="Hamaji T."/>
            <person name="Kawai-Toyooka H."/>
            <person name="Matsuzaki R."/>
            <person name="Takahashi F."/>
            <person name="Nishimura Y."/>
            <person name="Kawachi M."/>
            <person name="Noguchi H."/>
            <person name="Minakuchi Y."/>
            <person name="Umen J.G."/>
            <person name="Toyoda A."/>
            <person name="Nozaki H."/>
        </authorList>
    </citation>
    <scope>NUCLEOTIDE SEQUENCE</scope>
    <source>
        <strain evidence="2">NIES-3786</strain>
    </source>
</reference>
<feature type="non-terminal residue" evidence="2">
    <location>
        <position position="1"/>
    </location>
</feature>
<feature type="compositionally biased region" description="Low complexity" evidence="1">
    <location>
        <begin position="1"/>
        <end position="21"/>
    </location>
</feature>
<dbReference type="EMBL" id="BNCP01000022">
    <property type="protein sequence ID" value="GIL81734.1"/>
    <property type="molecule type" value="Genomic_DNA"/>
</dbReference>
<feature type="region of interest" description="Disordered" evidence="1">
    <location>
        <begin position="1"/>
        <end position="28"/>
    </location>
</feature>